<accession>A0A016SK11</accession>
<gene>
    <name evidence="1" type="primary">Acey_s0211.g2195</name>
    <name evidence="1" type="ORF">Y032_0211g2195</name>
</gene>
<name>A0A016SK11_9BILA</name>
<proteinExistence type="predicted"/>
<sequence>MIASAHHCCRSEHVSDDGTFDSCWVSRFGVNEDVLRALLAIPFNSNPEMNNKNECLSITSDFLPFVSLREL</sequence>
<evidence type="ECO:0000313" key="2">
    <source>
        <dbReference type="Proteomes" id="UP000024635"/>
    </source>
</evidence>
<organism evidence="1 2">
    <name type="scientific">Ancylostoma ceylanicum</name>
    <dbReference type="NCBI Taxonomy" id="53326"/>
    <lineage>
        <taxon>Eukaryota</taxon>
        <taxon>Metazoa</taxon>
        <taxon>Ecdysozoa</taxon>
        <taxon>Nematoda</taxon>
        <taxon>Chromadorea</taxon>
        <taxon>Rhabditida</taxon>
        <taxon>Rhabditina</taxon>
        <taxon>Rhabditomorpha</taxon>
        <taxon>Strongyloidea</taxon>
        <taxon>Ancylostomatidae</taxon>
        <taxon>Ancylostomatinae</taxon>
        <taxon>Ancylostoma</taxon>
    </lineage>
</organism>
<keyword evidence="2" id="KW-1185">Reference proteome</keyword>
<dbReference type="AlphaFoldDB" id="A0A016SK11"/>
<reference evidence="2" key="1">
    <citation type="journal article" date="2015" name="Nat. Genet.">
        <title>The genome and transcriptome of the zoonotic hookworm Ancylostoma ceylanicum identify infection-specific gene families.</title>
        <authorList>
            <person name="Schwarz E.M."/>
            <person name="Hu Y."/>
            <person name="Antoshechkin I."/>
            <person name="Miller M.M."/>
            <person name="Sternberg P.W."/>
            <person name="Aroian R.V."/>
        </authorList>
    </citation>
    <scope>NUCLEOTIDE SEQUENCE</scope>
    <source>
        <strain evidence="2">HY135</strain>
    </source>
</reference>
<dbReference type="EMBL" id="JARK01001547">
    <property type="protein sequence ID" value="EYB91023.1"/>
    <property type="molecule type" value="Genomic_DNA"/>
</dbReference>
<comment type="caution">
    <text evidence="1">The sequence shown here is derived from an EMBL/GenBank/DDBJ whole genome shotgun (WGS) entry which is preliminary data.</text>
</comment>
<dbReference type="Proteomes" id="UP000024635">
    <property type="component" value="Unassembled WGS sequence"/>
</dbReference>
<evidence type="ECO:0000313" key="1">
    <source>
        <dbReference type="EMBL" id="EYB91023.1"/>
    </source>
</evidence>
<protein>
    <submittedName>
        <fullName evidence="1">Uncharacterized protein</fullName>
    </submittedName>
</protein>